<evidence type="ECO:0000256" key="10">
    <source>
        <dbReference type="ARBA" id="ARBA00022840"/>
    </source>
</evidence>
<evidence type="ECO:0000256" key="2">
    <source>
        <dbReference type="ARBA" id="ARBA00004651"/>
    </source>
</evidence>
<evidence type="ECO:0000256" key="11">
    <source>
        <dbReference type="ARBA" id="ARBA00022989"/>
    </source>
</evidence>
<dbReference type="SMART" id="SM00388">
    <property type="entry name" value="HisKA"/>
    <property type="match status" value="1"/>
</dbReference>
<organism evidence="17 18">
    <name type="scientific">Paenibacillus chungangensis</name>
    <dbReference type="NCBI Taxonomy" id="696535"/>
    <lineage>
        <taxon>Bacteria</taxon>
        <taxon>Bacillati</taxon>
        <taxon>Bacillota</taxon>
        <taxon>Bacilli</taxon>
        <taxon>Bacillales</taxon>
        <taxon>Paenibacillaceae</taxon>
        <taxon>Paenibacillus</taxon>
    </lineage>
</organism>
<feature type="domain" description="HAMP" evidence="16">
    <location>
        <begin position="198"/>
        <end position="250"/>
    </location>
</feature>
<evidence type="ECO:0000256" key="12">
    <source>
        <dbReference type="ARBA" id="ARBA00023012"/>
    </source>
</evidence>
<keyword evidence="5" id="KW-0597">Phosphoprotein</keyword>
<proteinExistence type="predicted"/>
<dbReference type="SUPFAM" id="SSF55874">
    <property type="entry name" value="ATPase domain of HSP90 chaperone/DNA topoisomerase II/histidine kinase"/>
    <property type="match status" value="1"/>
</dbReference>
<dbReference type="Proteomes" id="UP001596989">
    <property type="component" value="Unassembled WGS sequence"/>
</dbReference>
<dbReference type="EC" id="2.7.13.3" evidence="3"/>
<dbReference type="InterPro" id="IPR003594">
    <property type="entry name" value="HATPase_dom"/>
</dbReference>
<accession>A0ABW3HQN3</accession>
<keyword evidence="9 17" id="KW-0418">Kinase</keyword>
<evidence type="ECO:0000313" key="18">
    <source>
        <dbReference type="Proteomes" id="UP001596989"/>
    </source>
</evidence>
<evidence type="ECO:0000256" key="6">
    <source>
        <dbReference type="ARBA" id="ARBA00022679"/>
    </source>
</evidence>
<dbReference type="InterPro" id="IPR036097">
    <property type="entry name" value="HisK_dim/P_sf"/>
</dbReference>
<keyword evidence="7 14" id="KW-0812">Transmembrane</keyword>
<comment type="caution">
    <text evidence="17">The sequence shown here is derived from an EMBL/GenBank/DDBJ whole genome shotgun (WGS) entry which is preliminary data.</text>
</comment>
<dbReference type="Gene3D" id="3.30.565.10">
    <property type="entry name" value="Histidine kinase-like ATPase, C-terminal domain"/>
    <property type="match status" value="1"/>
</dbReference>
<dbReference type="PROSITE" id="PS50109">
    <property type="entry name" value="HIS_KIN"/>
    <property type="match status" value="1"/>
</dbReference>
<dbReference type="SMART" id="SM00304">
    <property type="entry name" value="HAMP"/>
    <property type="match status" value="1"/>
</dbReference>
<evidence type="ECO:0000313" key="17">
    <source>
        <dbReference type="EMBL" id="MFD0959868.1"/>
    </source>
</evidence>
<keyword evidence="6" id="KW-0808">Transferase</keyword>
<dbReference type="SUPFAM" id="SSF47384">
    <property type="entry name" value="Homodimeric domain of signal transducing histidine kinase"/>
    <property type="match status" value="1"/>
</dbReference>
<comment type="subcellular location">
    <subcellularLocation>
        <location evidence="2">Cell membrane</location>
        <topology evidence="2">Multi-pass membrane protein</topology>
    </subcellularLocation>
</comment>
<dbReference type="GO" id="GO:0016301">
    <property type="term" value="F:kinase activity"/>
    <property type="evidence" value="ECO:0007669"/>
    <property type="project" value="UniProtKB-KW"/>
</dbReference>
<dbReference type="Pfam" id="PF00512">
    <property type="entry name" value="HisKA"/>
    <property type="match status" value="1"/>
</dbReference>
<dbReference type="InterPro" id="IPR005467">
    <property type="entry name" value="His_kinase_dom"/>
</dbReference>
<evidence type="ECO:0000259" key="15">
    <source>
        <dbReference type="PROSITE" id="PS50109"/>
    </source>
</evidence>
<evidence type="ECO:0000256" key="1">
    <source>
        <dbReference type="ARBA" id="ARBA00000085"/>
    </source>
</evidence>
<evidence type="ECO:0000256" key="13">
    <source>
        <dbReference type="ARBA" id="ARBA00023136"/>
    </source>
</evidence>
<evidence type="ECO:0000259" key="16">
    <source>
        <dbReference type="PROSITE" id="PS50885"/>
    </source>
</evidence>
<gene>
    <name evidence="17" type="ORF">ACFQ2I_10740</name>
</gene>
<dbReference type="InterPro" id="IPR003661">
    <property type="entry name" value="HisK_dim/P_dom"/>
</dbReference>
<evidence type="ECO:0000256" key="3">
    <source>
        <dbReference type="ARBA" id="ARBA00012438"/>
    </source>
</evidence>
<dbReference type="Pfam" id="PF02518">
    <property type="entry name" value="HATPase_c"/>
    <property type="match status" value="1"/>
</dbReference>
<dbReference type="InterPro" id="IPR003660">
    <property type="entry name" value="HAMP_dom"/>
</dbReference>
<dbReference type="EMBL" id="JBHTJZ010000011">
    <property type="protein sequence ID" value="MFD0959868.1"/>
    <property type="molecule type" value="Genomic_DNA"/>
</dbReference>
<comment type="catalytic activity">
    <reaction evidence="1">
        <text>ATP + protein L-histidine = ADP + protein N-phospho-L-histidine.</text>
        <dbReference type="EC" id="2.7.13.3"/>
    </reaction>
</comment>
<protein>
    <recommendedName>
        <fullName evidence="3">histidine kinase</fullName>
        <ecNumber evidence="3">2.7.13.3</ecNumber>
    </recommendedName>
</protein>
<keyword evidence="8" id="KW-0547">Nucleotide-binding</keyword>
<feature type="transmembrane region" description="Helical" evidence="14">
    <location>
        <begin position="177"/>
        <end position="197"/>
    </location>
</feature>
<dbReference type="Gene3D" id="6.10.340.10">
    <property type="match status" value="1"/>
</dbReference>
<evidence type="ECO:0000256" key="4">
    <source>
        <dbReference type="ARBA" id="ARBA00022475"/>
    </source>
</evidence>
<keyword evidence="13 14" id="KW-0472">Membrane</keyword>
<dbReference type="PROSITE" id="PS50885">
    <property type="entry name" value="HAMP"/>
    <property type="match status" value="1"/>
</dbReference>
<evidence type="ECO:0000256" key="14">
    <source>
        <dbReference type="SAM" id="Phobius"/>
    </source>
</evidence>
<evidence type="ECO:0000256" key="9">
    <source>
        <dbReference type="ARBA" id="ARBA00022777"/>
    </source>
</evidence>
<dbReference type="CDD" id="cd00082">
    <property type="entry name" value="HisKA"/>
    <property type="match status" value="1"/>
</dbReference>
<keyword evidence="4" id="KW-1003">Cell membrane</keyword>
<dbReference type="InterPro" id="IPR036890">
    <property type="entry name" value="HATPase_C_sf"/>
</dbReference>
<keyword evidence="11 14" id="KW-1133">Transmembrane helix</keyword>
<evidence type="ECO:0000256" key="7">
    <source>
        <dbReference type="ARBA" id="ARBA00022692"/>
    </source>
</evidence>
<keyword evidence="10" id="KW-0067">ATP-binding</keyword>
<dbReference type="Gene3D" id="1.10.287.130">
    <property type="match status" value="1"/>
</dbReference>
<name>A0ABW3HQN3_9BACL</name>
<reference evidence="18" key="1">
    <citation type="journal article" date="2019" name="Int. J. Syst. Evol. Microbiol.">
        <title>The Global Catalogue of Microorganisms (GCM) 10K type strain sequencing project: providing services to taxonomists for standard genome sequencing and annotation.</title>
        <authorList>
            <consortium name="The Broad Institute Genomics Platform"/>
            <consortium name="The Broad Institute Genome Sequencing Center for Infectious Disease"/>
            <person name="Wu L."/>
            <person name="Ma J."/>
        </authorList>
    </citation>
    <scope>NUCLEOTIDE SEQUENCE [LARGE SCALE GENOMIC DNA]</scope>
    <source>
        <strain evidence="18">CCUG 59129</strain>
    </source>
</reference>
<dbReference type="PANTHER" id="PTHR45528:SF9">
    <property type="entry name" value="SENSOR HISTIDINE KINASE YBDK"/>
    <property type="match status" value="1"/>
</dbReference>
<feature type="domain" description="Histidine kinase" evidence="15">
    <location>
        <begin position="265"/>
        <end position="461"/>
    </location>
</feature>
<dbReference type="RefSeq" id="WP_377564151.1">
    <property type="nucleotide sequence ID" value="NZ_JBHTJZ010000011.1"/>
</dbReference>
<dbReference type="InterPro" id="IPR050398">
    <property type="entry name" value="HssS/ArlS-like"/>
</dbReference>
<keyword evidence="18" id="KW-1185">Reference proteome</keyword>
<keyword evidence="12" id="KW-0902">Two-component regulatory system</keyword>
<sequence>MKGRSWRTRWFSAHSLKNQYLLIVLGAFLFIPIVLPVASVFYMIYDSILQGDEASGREYGNSSQLKEMWYDAAAGMEGLGTDEINGHMQQLYEQYPEASLFWVNGEGTTMLQLPFQSDIPQKWSVDDTVAFMKRSVGGDPYTVVAFLGKEHAGPGFMTMRMPREVIRAEVSDTGTPFYLAFTLIVFLLFITVSVLFFRQIRRRMLRLQHAMALRDEHGVPMQVKLGRQDEIGALESAFNGMIVQLQDSRRRQAEEEGLRKSLIANLSHDLRTPLTVMNGHLYTLSQEHLSERGRQSLMTMQEKASGLGELIDNLLAYTLMTSGRYKLEPQSADVKRLMRESAAAWYPVWEHLGIEVDIRLEGESLLWEVDKSAFQRILDNLFQNVVRHAPQGRYIGLYTEMREGKLALVIADRGNGMNGDSDNKGAGIGMAIVDYLMGQMQLAWERESSSDGTRIYLFRLS</sequence>
<dbReference type="PANTHER" id="PTHR45528">
    <property type="entry name" value="SENSOR HISTIDINE KINASE CPXA"/>
    <property type="match status" value="1"/>
</dbReference>
<feature type="transmembrane region" description="Helical" evidence="14">
    <location>
        <begin position="20"/>
        <end position="45"/>
    </location>
</feature>
<evidence type="ECO:0000256" key="8">
    <source>
        <dbReference type="ARBA" id="ARBA00022741"/>
    </source>
</evidence>
<evidence type="ECO:0000256" key="5">
    <source>
        <dbReference type="ARBA" id="ARBA00022553"/>
    </source>
</evidence>